<organism evidence="2 3">
    <name type="scientific">Cephus cinctus</name>
    <name type="common">Wheat stem sawfly</name>
    <dbReference type="NCBI Taxonomy" id="211228"/>
    <lineage>
        <taxon>Eukaryota</taxon>
        <taxon>Metazoa</taxon>
        <taxon>Ecdysozoa</taxon>
        <taxon>Arthropoda</taxon>
        <taxon>Hexapoda</taxon>
        <taxon>Insecta</taxon>
        <taxon>Pterygota</taxon>
        <taxon>Neoptera</taxon>
        <taxon>Endopterygota</taxon>
        <taxon>Hymenoptera</taxon>
        <taxon>Cephoidea</taxon>
        <taxon>Cephidae</taxon>
        <taxon>Cephus</taxon>
    </lineage>
</organism>
<accession>A0AAJ7CEI0</accession>
<dbReference type="AlphaFoldDB" id="A0AAJ7CEI0"/>
<dbReference type="KEGG" id="ccin:107274356"/>
<dbReference type="RefSeq" id="XP_015608892.1">
    <property type="nucleotide sequence ID" value="XM_015753406.2"/>
</dbReference>
<dbReference type="GeneID" id="107274356"/>
<keyword evidence="2" id="KW-1185">Reference proteome</keyword>
<proteinExistence type="predicted"/>
<reference evidence="3" key="1">
    <citation type="submission" date="2025-08" db="UniProtKB">
        <authorList>
            <consortium name="RefSeq"/>
        </authorList>
    </citation>
    <scope>IDENTIFICATION</scope>
</reference>
<dbReference type="Proteomes" id="UP000694920">
    <property type="component" value="Unplaced"/>
</dbReference>
<name>A0AAJ7CEI0_CEPCN</name>
<evidence type="ECO:0000256" key="1">
    <source>
        <dbReference type="SAM" id="MobiDB-lite"/>
    </source>
</evidence>
<evidence type="ECO:0000313" key="3">
    <source>
        <dbReference type="RefSeq" id="XP_015608892.1"/>
    </source>
</evidence>
<feature type="non-terminal residue" evidence="3">
    <location>
        <position position="100"/>
    </location>
</feature>
<feature type="region of interest" description="Disordered" evidence="1">
    <location>
        <begin position="76"/>
        <end position="100"/>
    </location>
</feature>
<evidence type="ECO:0000313" key="2">
    <source>
        <dbReference type="Proteomes" id="UP000694920"/>
    </source>
</evidence>
<gene>
    <name evidence="3" type="primary">LOC107274356</name>
</gene>
<sequence length="100" mass="10495">MENIEEITAGFAAGLLTHKSDCGSLSLPTTPTSFPYSLPDLHSAFFIMTENMAEKKDETTFECEVEKLAALVGDSRAGASTSAARPQTLKPISGGGQAAE</sequence>
<protein>
    <submittedName>
        <fullName evidence="3">Uncharacterized protein LOC107274356</fullName>
    </submittedName>
</protein>